<dbReference type="AlphaFoldDB" id="A0A8X8CA51"/>
<dbReference type="Pfam" id="PF00249">
    <property type="entry name" value="Myb_DNA-binding"/>
    <property type="match status" value="1"/>
</dbReference>
<name>A0A8X8CA51_POPTO</name>
<organism evidence="6 7">
    <name type="scientific">Populus tomentosa</name>
    <name type="common">Chinese white poplar</name>
    <dbReference type="NCBI Taxonomy" id="118781"/>
    <lineage>
        <taxon>Eukaryota</taxon>
        <taxon>Viridiplantae</taxon>
        <taxon>Streptophyta</taxon>
        <taxon>Embryophyta</taxon>
        <taxon>Tracheophyta</taxon>
        <taxon>Spermatophyta</taxon>
        <taxon>Magnoliopsida</taxon>
        <taxon>eudicotyledons</taxon>
        <taxon>Gunneridae</taxon>
        <taxon>Pentapetalae</taxon>
        <taxon>rosids</taxon>
        <taxon>fabids</taxon>
        <taxon>Malpighiales</taxon>
        <taxon>Salicaceae</taxon>
        <taxon>Saliceae</taxon>
        <taxon>Populus</taxon>
    </lineage>
</organism>
<keyword evidence="2" id="KW-0238">DNA-binding</keyword>
<dbReference type="Pfam" id="PF13921">
    <property type="entry name" value="Myb_DNA-bind_6"/>
    <property type="match status" value="1"/>
</dbReference>
<dbReference type="PROSITE" id="PS50090">
    <property type="entry name" value="MYB_LIKE"/>
    <property type="match status" value="2"/>
</dbReference>
<evidence type="ECO:0000259" key="4">
    <source>
        <dbReference type="PROSITE" id="PS50090"/>
    </source>
</evidence>
<feature type="domain" description="Myb-like" evidence="4">
    <location>
        <begin position="86"/>
        <end position="169"/>
    </location>
</feature>
<feature type="domain" description="HTH myb-type" evidence="5">
    <location>
        <begin position="150"/>
        <end position="173"/>
    </location>
</feature>
<accession>A0A8X8CA51</accession>
<feature type="domain" description="HTH myb-type" evidence="5">
    <location>
        <begin position="72"/>
        <end position="89"/>
    </location>
</feature>
<sequence>MGRVPCCDKDGVKKGPWTPEEDQLLVHFKVSKFIEPKLKFEEKNMCNGFGLDFGRQMALLDALLFKRPCLLRCGKSCRLRWTNYLRPDIKRGPFSPAEEATIVHLHGMLGNNPSKTVSVERSLYGDKPDLGYKRFLLILPDIHELWAYMASQLPGRTDNEIKNFWNTHLKKRLTSIGPKLQISQSSSSSEPINIKCKSPSARHMVQWESARVEAEARLSKQSLLIKPTSTAKSHPDIFLQLWKSEVGETFRIVEEKDGKTCESLVSDTPPSIKNESVFLDDTVSPKPFKTTTFIDTTQEQEDTCKPNEDKMTVSDSIGSNEFADSTDTELKLLLDFPGGNDMEFIGEESEFFQLP</sequence>
<evidence type="ECO:0000259" key="5">
    <source>
        <dbReference type="PROSITE" id="PS51294"/>
    </source>
</evidence>
<keyword evidence="3" id="KW-0539">Nucleus</keyword>
<comment type="caution">
    <text evidence="6">The sequence shown here is derived from an EMBL/GenBank/DDBJ whole genome shotgun (WGS) entry which is preliminary data.</text>
</comment>
<proteinExistence type="predicted"/>
<evidence type="ECO:0000313" key="6">
    <source>
        <dbReference type="EMBL" id="KAG6754506.1"/>
    </source>
</evidence>
<protein>
    <submittedName>
        <fullName evidence="6">Uncharacterized protein</fullName>
    </submittedName>
</protein>
<dbReference type="OrthoDB" id="2143914at2759"/>
<comment type="subcellular location">
    <subcellularLocation>
        <location evidence="1">Nucleus</location>
    </subcellularLocation>
</comment>
<dbReference type="SMART" id="SM00717">
    <property type="entry name" value="SANT"/>
    <property type="match status" value="2"/>
</dbReference>
<gene>
    <name evidence="6" type="ORF">POTOM_042546</name>
</gene>
<dbReference type="InterPro" id="IPR017930">
    <property type="entry name" value="Myb_dom"/>
</dbReference>
<dbReference type="GO" id="GO:0005634">
    <property type="term" value="C:nucleus"/>
    <property type="evidence" value="ECO:0007669"/>
    <property type="project" value="UniProtKB-SubCell"/>
</dbReference>
<keyword evidence="7" id="KW-1185">Reference proteome</keyword>
<reference evidence="6" key="1">
    <citation type="journal article" date="2020" name="bioRxiv">
        <title>Hybrid origin of Populus tomentosa Carr. identified through genome sequencing and phylogenomic analysis.</title>
        <authorList>
            <person name="An X."/>
            <person name="Gao K."/>
            <person name="Chen Z."/>
            <person name="Li J."/>
            <person name="Yang X."/>
            <person name="Yang X."/>
            <person name="Zhou J."/>
            <person name="Guo T."/>
            <person name="Zhao T."/>
            <person name="Huang S."/>
            <person name="Miao D."/>
            <person name="Khan W.U."/>
            <person name="Rao P."/>
            <person name="Ye M."/>
            <person name="Lei B."/>
            <person name="Liao W."/>
            <person name="Wang J."/>
            <person name="Ji L."/>
            <person name="Li Y."/>
            <person name="Guo B."/>
            <person name="Mustafa N.S."/>
            <person name="Li S."/>
            <person name="Yun Q."/>
            <person name="Keller S.R."/>
            <person name="Mao J."/>
            <person name="Zhang R."/>
            <person name="Strauss S.H."/>
        </authorList>
    </citation>
    <scope>NUCLEOTIDE SEQUENCE</scope>
    <source>
        <strain evidence="6">GM15</strain>
        <tissue evidence="6">Leaf</tissue>
    </source>
</reference>
<dbReference type="EMBL" id="JAAWWB010000023">
    <property type="protein sequence ID" value="KAG6754506.1"/>
    <property type="molecule type" value="Genomic_DNA"/>
</dbReference>
<evidence type="ECO:0000256" key="3">
    <source>
        <dbReference type="ARBA" id="ARBA00023242"/>
    </source>
</evidence>
<evidence type="ECO:0000256" key="1">
    <source>
        <dbReference type="ARBA" id="ARBA00004123"/>
    </source>
</evidence>
<dbReference type="PANTHER" id="PTHR10641:SF1362">
    <property type="entry name" value="MYB TRANSCRIPTION FACTOR MIXTA-LIKE PROTEIN"/>
    <property type="match status" value="1"/>
</dbReference>
<dbReference type="InterPro" id="IPR001005">
    <property type="entry name" value="SANT/Myb"/>
</dbReference>
<dbReference type="PANTHER" id="PTHR10641">
    <property type="entry name" value="MYB FAMILY TRANSCRIPTION FACTOR"/>
    <property type="match status" value="1"/>
</dbReference>
<evidence type="ECO:0000256" key="2">
    <source>
        <dbReference type="ARBA" id="ARBA00023125"/>
    </source>
</evidence>
<dbReference type="GO" id="GO:0003677">
    <property type="term" value="F:DNA binding"/>
    <property type="evidence" value="ECO:0007669"/>
    <property type="project" value="UniProtKB-KW"/>
</dbReference>
<evidence type="ECO:0000313" key="7">
    <source>
        <dbReference type="Proteomes" id="UP000886885"/>
    </source>
</evidence>
<dbReference type="CDD" id="cd00167">
    <property type="entry name" value="SANT"/>
    <property type="match status" value="1"/>
</dbReference>
<dbReference type="InterPro" id="IPR015495">
    <property type="entry name" value="Myb_TF_plants"/>
</dbReference>
<dbReference type="PROSITE" id="PS51294">
    <property type="entry name" value="HTH_MYB"/>
    <property type="match status" value="2"/>
</dbReference>
<feature type="domain" description="Myb-like" evidence="4">
    <location>
        <begin position="9"/>
        <end position="85"/>
    </location>
</feature>
<dbReference type="Proteomes" id="UP000886885">
    <property type="component" value="Chromosome 12A"/>
</dbReference>